<keyword evidence="4" id="KW-1185">Reference proteome</keyword>
<evidence type="ECO:0000256" key="1">
    <source>
        <dbReference type="SAM" id="MobiDB-lite"/>
    </source>
</evidence>
<dbReference type="EMBL" id="MU004184">
    <property type="protein sequence ID" value="KAF2499686.1"/>
    <property type="molecule type" value="Genomic_DNA"/>
</dbReference>
<keyword evidence="2" id="KW-1133">Transmembrane helix</keyword>
<name>A0A6A6R5D7_9PEZI</name>
<evidence type="ECO:0000313" key="4">
    <source>
        <dbReference type="Proteomes" id="UP000799750"/>
    </source>
</evidence>
<proteinExistence type="predicted"/>
<dbReference type="OrthoDB" id="4156595at2759"/>
<evidence type="ECO:0000256" key="2">
    <source>
        <dbReference type="SAM" id="Phobius"/>
    </source>
</evidence>
<accession>A0A6A6R5D7</accession>
<dbReference type="Proteomes" id="UP000799750">
    <property type="component" value="Unassembled WGS sequence"/>
</dbReference>
<reference evidence="3" key="1">
    <citation type="journal article" date="2020" name="Stud. Mycol.">
        <title>101 Dothideomycetes genomes: a test case for predicting lifestyles and emergence of pathogens.</title>
        <authorList>
            <person name="Haridas S."/>
            <person name="Albert R."/>
            <person name="Binder M."/>
            <person name="Bloem J."/>
            <person name="Labutti K."/>
            <person name="Salamov A."/>
            <person name="Andreopoulos B."/>
            <person name="Baker S."/>
            <person name="Barry K."/>
            <person name="Bills G."/>
            <person name="Bluhm B."/>
            <person name="Cannon C."/>
            <person name="Castanera R."/>
            <person name="Culley D."/>
            <person name="Daum C."/>
            <person name="Ezra D."/>
            <person name="Gonzalez J."/>
            <person name="Henrissat B."/>
            <person name="Kuo A."/>
            <person name="Liang C."/>
            <person name="Lipzen A."/>
            <person name="Lutzoni F."/>
            <person name="Magnuson J."/>
            <person name="Mondo S."/>
            <person name="Nolan M."/>
            <person name="Ohm R."/>
            <person name="Pangilinan J."/>
            <person name="Park H.-J."/>
            <person name="Ramirez L."/>
            <person name="Alfaro M."/>
            <person name="Sun H."/>
            <person name="Tritt A."/>
            <person name="Yoshinaga Y."/>
            <person name="Zwiers L.-H."/>
            <person name="Turgeon B."/>
            <person name="Goodwin S."/>
            <person name="Spatafora J."/>
            <person name="Crous P."/>
            <person name="Grigoriev I."/>
        </authorList>
    </citation>
    <scope>NUCLEOTIDE SEQUENCE</scope>
    <source>
        <strain evidence="3">CBS 269.34</strain>
    </source>
</reference>
<gene>
    <name evidence="3" type="ORF">BU16DRAFT_524144</name>
</gene>
<keyword evidence="2" id="KW-0472">Membrane</keyword>
<protein>
    <submittedName>
        <fullName evidence="3">Uncharacterized protein</fullName>
    </submittedName>
</protein>
<evidence type="ECO:0000313" key="3">
    <source>
        <dbReference type="EMBL" id="KAF2499686.1"/>
    </source>
</evidence>
<keyword evidence="2" id="KW-0812">Transmembrane</keyword>
<sequence>MATTQSTVEKRESPTARLMNTALPPSPPPSPPKLKQRRKKHDDPFYSIPLTQPIPRPPSPEVDVQEPVQSRVKTILLTPILSTSFLLSLFIINRGDRAARVSSHPQPHSRGFIAYLSPRAWLDPEPYQDPTSTAWNMTSPSSLTPDDVVARGNKNGRKRSWFMRKKHRAVSRLQVGDAFELRGRVIAAMVALGLAVLVGVVWSLKHLTG</sequence>
<organism evidence="3 4">
    <name type="scientific">Lophium mytilinum</name>
    <dbReference type="NCBI Taxonomy" id="390894"/>
    <lineage>
        <taxon>Eukaryota</taxon>
        <taxon>Fungi</taxon>
        <taxon>Dikarya</taxon>
        <taxon>Ascomycota</taxon>
        <taxon>Pezizomycotina</taxon>
        <taxon>Dothideomycetes</taxon>
        <taxon>Pleosporomycetidae</taxon>
        <taxon>Mytilinidiales</taxon>
        <taxon>Mytilinidiaceae</taxon>
        <taxon>Lophium</taxon>
    </lineage>
</organism>
<dbReference type="AlphaFoldDB" id="A0A6A6R5D7"/>
<feature type="transmembrane region" description="Helical" evidence="2">
    <location>
        <begin position="185"/>
        <end position="204"/>
    </location>
</feature>
<feature type="region of interest" description="Disordered" evidence="1">
    <location>
        <begin position="1"/>
        <end position="63"/>
    </location>
</feature>